<dbReference type="Pfam" id="PF01258">
    <property type="entry name" value="zf-dskA_traR"/>
    <property type="match status" value="1"/>
</dbReference>
<proteinExistence type="predicted"/>
<comment type="caution">
    <text evidence="8">The sequence shown here is derived from an EMBL/GenBank/DDBJ whole genome shotgun (WGS) entry which is preliminary data.</text>
</comment>
<evidence type="ECO:0000259" key="7">
    <source>
        <dbReference type="Pfam" id="PF01258"/>
    </source>
</evidence>
<accession>A0ABT4SIJ7</accession>
<feature type="region of interest" description="Disordered" evidence="6">
    <location>
        <begin position="108"/>
        <end position="137"/>
    </location>
</feature>
<feature type="coiled-coil region" evidence="5">
    <location>
        <begin position="1"/>
        <end position="35"/>
    </location>
</feature>
<feature type="domain" description="Zinc finger DksA/TraR C4-type" evidence="7">
    <location>
        <begin position="68"/>
        <end position="99"/>
    </location>
</feature>
<dbReference type="PROSITE" id="PS51128">
    <property type="entry name" value="ZF_DKSA_2"/>
    <property type="match status" value="1"/>
</dbReference>
<dbReference type="InterPro" id="IPR000962">
    <property type="entry name" value="Znf_DskA_TraR"/>
</dbReference>
<reference evidence="8" key="1">
    <citation type="submission" date="2022-11" db="EMBL/GenBank/DDBJ databases">
        <title>Nonomuraea corallina sp. nov., a new species of the genus Nonomuraea isolated from sea side sediment in Thai sea.</title>
        <authorList>
            <person name="Ngamcharungchit C."/>
            <person name="Matsumoto A."/>
            <person name="Suriyachadkun C."/>
            <person name="Panbangred W."/>
            <person name="Inahashi Y."/>
            <person name="Intra B."/>
        </authorList>
    </citation>
    <scope>NUCLEOTIDE SEQUENCE</scope>
    <source>
        <strain evidence="8">MCN248</strain>
    </source>
</reference>
<evidence type="ECO:0000313" key="8">
    <source>
        <dbReference type="EMBL" id="MDA0636770.1"/>
    </source>
</evidence>
<sequence length="137" mass="14135">MASLQTLMQDYDQHLTRLEELRGLLEERRAAARADLAAAVAAGSATLAALASRQSTAVEAALARMDRGLYGTCLRCGAFIPYGVLRRVPHEQLCPECGQAGEIPAPRTALVGASGGGRPEAAVPPGQGQGIEAGNGP</sequence>
<keyword evidence="3" id="KW-0862">Zinc</keyword>
<evidence type="ECO:0000256" key="2">
    <source>
        <dbReference type="ARBA" id="ARBA00022771"/>
    </source>
</evidence>
<keyword evidence="9" id="KW-1185">Reference proteome</keyword>
<evidence type="ECO:0000256" key="6">
    <source>
        <dbReference type="SAM" id="MobiDB-lite"/>
    </source>
</evidence>
<organism evidence="8 9">
    <name type="scientific">Nonomuraea corallina</name>
    <dbReference type="NCBI Taxonomy" id="2989783"/>
    <lineage>
        <taxon>Bacteria</taxon>
        <taxon>Bacillati</taxon>
        <taxon>Actinomycetota</taxon>
        <taxon>Actinomycetes</taxon>
        <taxon>Streptosporangiales</taxon>
        <taxon>Streptosporangiaceae</taxon>
        <taxon>Nonomuraea</taxon>
    </lineage>
</organism>
<evidence type="ECO:0000256" key="1">
    <source>
        <dbReference type="ARBA" id="ARBA00022723"/>
    </source>
</evidence>
<dbReference type="RefSeq" id="WP_270157664.1">
    <property type="nucleotide sequence ID" value="NZ_JAPNNL010000122.1"/>
</dbReference>
<feature type="compositionally biased region" description="Gly residues" evidence="6">
    <location>
        <begin position="127"/>
        <end position="137"/>
    </location>
</feature>
<keyword evidence="2" id="KW-0863">Zinc-finger</keyword>
<protein>
    <recommendedName>
        <fullName evidence="7">Zinc finger DksA/TraR C4-type domain-containing protein</fullName>
    </recommendedName>
</protein>
<keyword evidence="1" id="KW-0479">Metal-binding</keyword>
<evidence type="ECO:0000256" key="4">
    <source>
        <dbReference type="PROSITE-ProRule" id="PRU00510"/>
    </source>
</evidence>
<feature type="zinc finger region" description="dksA C4-type" evidence="4">
    <location>
        <begin position="73"/>
        <end position="97"/>
    </location>
</feature>
<evidence type="ECO:0000256" key="3">
    <source>
        <dbReference type="ARBA" id="ARBA00022833"/>
    </source>
</evidence>
<gene>
    <name evidence="8" type="ORF">OUY22_25455</name>
</gene>
<name>A0ABT4SIJ7_9ACTN</name>
<dbReference type="Proteomes" id="UP001144036">
    <property type="component" value="Unassembled WGS sequence"/>
</dbReference>
<evidence type="ECO:0000313" key="9">
    <source>
        <dbReference type="Proteomes" id="UP001144036"/>
    </source>
</evidence>
<dbReference type="Gene3D" id="1.20.120.910">
    <property type="entry name" value="DksA, coiled-coil domain"/>
    <property type="match status" value="1"/>
</dbReference>
<dbReference type="EMBL" id="JAPNNL010000122">
    <property type="protein sequence ID" value="MDA0636770.1"/>
    <property type="molecule type" value="Genomic_DNA"/>
</dbReference>
<evidence type="ECO:0000256" key="5">
    <source>
        <dbReference type="SAM" id="Coils"/>
    </source>
</evidence>
<keyword evidence="5" id="KW-0175">Coiled coil</keyword>